<name>A0A2K9NCL9_9PROT</name>
<dbReference type="RefSeq" id="WP_102111636.1">
    <property type="nucleotide sequence ID" value="NZ_BMGN01000003.1"/>
</dbReference>
<evidence type="ECO:0000313" key="2">
    <source>
        <dbReference type="Proteomes" id="UP000234752"/>
    </source>
</evidence>
<keyword evidence="2" id="KW-1185">Reference proteome</keyword>
<reference evidence="1 2" key="1">
    <citation type="submission" date="2017-12" db="EMBL/GenBank/DDBJ databases">
        <title>Genomes of bacteria within cyanobacterial aggregates.</title>
        <authorList>
            <person name="Cai H."/>
        </authorList>
    </citation>
    <scope>NUCLEOTIDE SEQUENCE [LARGE SCALE GENOMIC DNA]</scope>
    <source>
        <strain evidence="1 2">TH16</strain>
    </source>
</reference>
<organism evidence="1 2">
    <name type="scientific">Niveispirillum cyanobacteriorum</name>
    <dbReference type="NCBI Taxonomy" id="1612173"/>
    <lineage>
        <taxon>Bacteria</taxon>
        <taxon>Pseudomonadati</taxon>
        <taxon>Pseudomonadota</taxon>
        <taxon>Alphaproteobacteria</taxon>
        <taxon>Rhodospirillales</taxon>
        <taxon>Azospirillaceae</taxon>
        <taxon>Niveispirillum</taxon>
    </lineage>
</organism>
<protein>
    <submittedName>
        <fullName evidence="1">Uncharacterized protein</fullName>
    </submittedName>
</protein>
<proteinExistence type="predicted"/>
<dbReference type="OrthoDB" id="7305318at2"/>
<dbReference type="EMBL" id="CP025611">
    <property type="protein sequence ID" value="AUN29925.1"/>
    <property type="molecule type" value="Genomic_DNA"/>
</dbReference>
<dbReference type="Proteomes" id="UP000234752">
    <property type="component" value="Chromosome eg_1"/>
</dbReference>
<gene>
    <name evidence="1" type="ORF">C0V82_06550</name>
</gene>
<accession>A0A2K9NCL9</accession>
<sequence>MIPPALQLLALAACLVITAPPGPAWADRPAPAQADKVNGFGKLPWQSWIDPAIARPRPAPQRRDRIVYSFNAPSRGLMKADLELSRLCRQGRFNQLINLHYRAFGPEERPFGVAYGRMAVNLFDPTRRRDEALVYFFKGQESTNCTVFTARQADLQRFYIGP</sequence>
<evidence type="ECO:0000313" key="1">
    <source>
        <dbReference type="EMBL" id="AUN29925.1"/>
    </source>
</evidence>
<dbReference type="KEGG" id="ncb:C0V82_06550"/>
<dbReference type="AlphaFoldDB" id="A0A2K9NCL9"/>